<dbReference type="EMBL" id="FQUQ01000001">
    <property type="protein sequence ID" value="SHE68521.1"/>
    <property type="molecule type" value="Genomic_DNA"/>
</dbReference>
<dbReference type="Pfam" id="PF05076">
    <property type="entry name" value="SUFU"/>
    <property type="match status" value="1"/>
</dbReference>
<evidence type="ECO:0000259" key="1">
    <source>
        <dbReference type="Pfam" id="PF05076"/>
    </source>
</evidence>
<reference evidence="3" key="1">
    <citation type="submission" date="2016-11" db="EMBL/GenBank/DDBJ databases">
        <authorList>
            <person name="Varghese N."/>
            <person name="Submissions S."/>
        </authorList>
    </citation>
    <scope>NUCLEOTIDE SEQUENCE [LARGE SCALE GENOMIC DNA]</scope>
    <source>
        <strain evidence="3">DSM 16990</strain>
    </source>
</reference>
<dbReference type="STRING" id="288992.SAMN04488522_101913"/>
<dbReference type="InterPro" id="IPR020941">
    <property type="entry name" value="SUFU-like_domain"/>
</dbReference>
<organism evidence="2 3">
    <name type="scientific">Pedobacter caeni</name>
    <dbReference type="NCBI Taxonomy" id="288992"/>
    <lineage>
        <taxon>Bacteria</taxon>
        <taxon>Pseudomonadati</taxon>
        <taxon>Bacteroidota</taxon>
        <taxon>Sphingobacteriia</taxon>
        <taxon>Sphingobacteriales</taxon>
        <taxon>Sphingobacteriaceae</taxon>
        <taxon>Pedobacter</taxon>
    </lineage>
</organism>
<proteinExistence type="predicted"/>
<dbReference type="RefSeq" id="WP_073227946.1">
    <property type="nucleotide sequence ID" value="NZ_FQUQ01000001.1"/>
</dbReference>
<gene>
    <name evidence="2" type="ORF">SAMN04488522_101913</name>
</gene>
<sequence>MKPTEKQKEIYKKLAPIIGVEPKVIKYGDDSGENAIFIMECPDPTDKDVIFYSTIGLSDFSIGNEKYELMFAGYADNDKIGNILSTSAFFCIKDHWKVSPGTVFETLVEMYYKDLEMKHIYFSNPYLWEDKLEDFEVQNEKISFLLGIAISDAELEFRKNNSAEALEALFEEKEIDIFDMNRKSVL</sequence>
<dbReference type="Proteomes" id="UP000184287">
    <property type="component" value="Unassembled WGS sequence"/>
</dbReference>
<dbReference type="AlphaFoldDB" id="A0A1M4VHM3"/>
<dbReference type="OrthoDB" id="8479146at2"/>
<feature type="domain" description="Suppressor of fused-like" evidence="1">
    <location>
        <begin position="35"/>
        <end position="183"/>
    </location>
</feature>
<evidence type="ECO:0000313" key="2">
    <source>
        <dbReference type="EMBL" id="SHE68521.1"/>
    </source>
</evidence>
<name>A0A1M4VHM3_9SPHI</name>
<keyword evidence="3" id="KW-1185">Reference proteome</keyword>
<protein>
    <submittedName>
        <fullName evidence="2">Suppressor of fused protein (SUFU)</fullName>
    </submittedName>
</protein>
<evidence type="ECO:0000313" key="3">
    <source>
        <dbReference type="Proteomes" id="UP000184287"/>
    </source>
</evidence>
<accession>A0A1M4VHM3</accession>